<dbReference type="Gene3D" id="3.30.420.10">
    <property type="entry name" value="Ribonuclease H-like superfamily/Ribonuclease H"/>
    <property type="match status" value="1"/>
</dbReference>
<dbReference type="EMBL" id="GGMS01006225">
    <property type="protein sequence ID" value="MBY75428.1"/>
    <property type="molecule type" value="Transcribed_RNA"/>
</dbReference>
<organism evidence="1">
    <name type="scientific">Sipha flava</name>
    <name type="common">yellow sugarcane aphid</name>
    <dbReference type="NCBI Taxonomy" id="143950"/>
    <lineage>
        <taxon>Eukaryota</taxon>
        <taxon>Metazoa</taxon>
        <taxon>Ecdysozoa</taxon>
        <taxon>Arthropoda</taxon>
        <taxon>Hexapoda</taxon>
        <taxon>Insecta</taxon>
        <taxon>Pterygota</taxon>
        <taxon>Neoptera</taxon>
        <taxon>Paraneoptera</taxon>
        <taxon>Hemiptera</taxon>
        <taxon>Sternorrhyncha</taxon>
        <taxon>Aphidomorpha</taxon>
        <taxon>Aphidoidea</taxon>
        <taxon>Aphididae</taxon>
        <taxon>Sipha</taxon>
    </lineage>
</organism>
<reference evidence="1" key="1">
    <citation type="submission" date="2018-04" db="EMBL/GenBank/DDBJ databases">
        <title>Transcriptome assembly of Sipha flava.</title>
        <authorList>
            <person name="Scully E.D."/>
            <person name="Geib S.M."/>
            <person name="Palmer N.A."/>
            <person name="Koch K."/>
            <person name="Bradshaw J."/>
            <person name="Heng-Moss T."/>
            <person name="Sarath G."/>
        </authorList>
    </citation>
    <scope>NUCLEOTIDE SEQUENCE</scope>
</reference>
<name>A0A2S2QCG2_9HEMI</name>
<evidence type="ECO:0000313" key="1">
    <source>
        <dbReference type="EMBL" id="MBY75428.1"/>
    </source>
</evidence>
<protein>
    <submittedName>
        <fullName evidence="1">Uncharacterized protein</fullName>
    </submittedName>
</protein>
<dbReference type="AlphaFoldDB" id="A0A2S2QCG2"/>
<dbReference type="InterPro" id="IPR036397">
    <property type="entry name" value="RNaseH_sf"/>
</dbReference>
<proteinExistence type="predicted"/>
<dbReference type="GO" id="GO:0003676">
    <property type="term" value="F:nucleic acid binding"/>
    <property type="evidence" value="ECO:0007669"/>
    <property type="project" value="InterPro"/>
</dbReference>
<accession>A0A2S2QCG2</accession>
<dbReference type="OrthoDB" id="6620868at2759"/>
<gene>
    <name evidence="1" type="ORF">g.152939</name>
</gene>
<dbReference type="PANTHER" id="PTHR47326:SF1">
    <property type="entry name" value="HTH PSQ-TYPE DOMAIN-CONTAINING PROTEIN"/>
    <property type="match status" value="1"/>
</dbReference>
<dbReference type="PANTHER" id="PTHR47326">
    <property type="entry name" value="TRANSPOSABLE ELEMENT TC3 TRANSPOSASE-LIKE PROTEIN"/>
    <property type="match status" value="1"/>
</dbReference>
<sequence length="104" mass="12153">MNVLREHFPERLISLRGDLQWPARSPDLAPCDFFPWGYLKSLVYTDRPRTLRHLKNNIRAAIAVISTDMLEKWTTISNSDYLSALTRTVATYKMSFLKPNRIKL</sequence>